<keyword evidence="3" id="KW-1185">Reference proteome</keyword>
<feature type="compositionally biased region" description="Low complexity" evidence="1">
    <location>
        <begin position="137"/>
        <end position="146"/>
    </location>
</feature>
<name>A0A1Y1HSI8_KLENI</name>
<feature type="region of interest" description="Disordered" evidence="1">
    <location>
        <begin position="552"/>
        <end position="578"/>
    </location>
</feature>
<accession>A0A1Y1HSI8</accession>
<organism evidence="2 3">
    <name type="scientific">Klebsormidium nitens</name>
    <name type="common">Green alga</name>
    <name type="synonym">Ulothrix nitens</name>
    <dbReference type="NCBI Taxonomy" id="105231"/>
    <lineage>
        <taxon>Eukaryota</taxon>
        <taxon>Viridiplantae</taxon>
        <taxon>Streptophyta</taxon>
        <taxon>Klebsormidiophyceae</taxon>
        <taxon>Klebsormidiales</taxon>
        <taxon>Klebsormidiaceae</taxon>
        <taxon>Klebsormidium</taxon>
    </lineage>
</organism>
<dbReference type="EMBL" id="DF236992">
    <property type="protein sequence ID" value="GAQ79961.1"/>
    <property type="molecule type" value="Genomic_DNA"/>
</dbReference>
<evidence type="ECO:0000256" key="1">
    <source>
        <dbReference type="SAM" id="MobiDB-lite"/>
    </source>
</evidence>
<reference evidence="2 3" key="1">
    <citation type="journal article" date="2014" name="Nat. Commun.">
        <title>Klebsormidium flaccidum genome reveals primary factors for plant terrestrial adaptation.</title>
        <authorList>
            <person name="Hori K."/>
            <person name="Maruyama F."/>
            <person name="Fujisawa T."/>
            <person name="Togashi T."/>
            <person name="Yamamoto N."/>
            <person name="Seo M."/>
            <person name="Sato S."/>
            <person name="Yamada T."/>
            <person name="Mori H."/>
            <person name="Tajima N."/>
            <person name="Moriyama T."/>
            <person name="Ikeuchi M."/>
            <person name="Watanabe M."/>
            <person name="Wada H."/>
            <person name="Kobayashi K."/>
            <person name="Saito M."/>
            <person name="Masuda T."/>
            <person name="Sasaki-Sekimoto Y."/>
            <person name="Mashiguchi K."/>
            <person name="Awai K."/>
            <person name="Shimojima M."/>
            <person name="Masuda S."/>
            <person name="Iwai M."/>
            <person name="Nobusawa T."/>
            <person name="Narise T."/>
            <person name="Kondo S."/>
            <person name="Saito H."/>
            <person name="Sato R."/>
            <person name="Murakawa M."/>
            <person name="Ihara Y."/>
            <person name="Oshima-Yamada Y."/>
            <person name="Ohtaka K."/>
            <person name="Satoh M."/>
            <person name="Sonobe K."/>
            <person name="Ishii M."/>
            <person name="Ohtani R."/>
            <person name="Kanamori-Sato M."/>
            <person name="Honoki R."/>
            <person name="Miyazaki D."/>
            <person name="Mochizuki H."/>
            <person name="Umetsu J."/>
            <person name="Higashi K."/>
            <person name="Shibata D."/>
            <person name="Kamiya Y."/>
            <person name="Sato N."/>
            <person name="Nakamura Y."/>
            <person name="Tabata S."/>
            <person name="Ida S."/>
            <person name="Kurokawa K."/>
            <person name="Ohta H."/>
        </authorList>
    </citation>
    <scope>NUCLEOTIDE SEQUENCE [LARGE SCALE GENOMIC DNA]</scope>
    <source>
        <strain evidence="2 3">NIES-2285</strain>
    </source>
</reference>
<feature type="region of interest" description="Disordered" evidence="1">
    <location>
        <begin position="90"/>
        <end position="161"/>
    </location>
</feature>
<feature type="compositionally biased region" description="Low complexity" evidence="1">
    <location>
        <begin position="260"/>
        <end position="272"/>
    </location>
</feature>
<evidence type="ECO:0000313" key="3">
    <source>
        <dbReference type="Proteomes" id="UP000054558"/>
    </source>
</evidence>
<proteinExistence type="predicted"/>
<sequence>MSEGGPACYPVACETLMSQGARKNISGLRSKGMLTGEGAGKSWLQASKSESDTLSSSRSCTTTDPDGMCAGASSDELLFQVVSYLEAQRSRSPAVPCVPTPPPSALATMHRSPSFSADSGVVLAETERESSNCPPTSDSSVEESSSAHVPDGGAPPSGACTPLESAWMQCLSPDTGGLDLLADIPDEWPAAPRGGAVGENALLAPLDGNGPKLLGVGSVGEVAANEGVDSIWQRISASRGGGLWETHTGAGELRGGSSEGSGLSSEGLGLTGAKHPGAPPRVSRFRPPDELCFSNTRPLQRSSTLPASSSFACQAPKAGATPAGPIELEQLNAAQPVSMELEPLPAAPWIPSMEALKLPPVAPPRRQLARVRAPGNALLRTHSDPARWLQSYESGEGLLGDALLPPRSFAPRPAPLERQRSVPALPVSSALGGGPLQRQSSAPEAEVTELLGEQILQELRRRREGQAPLRGGLAKPKLTPSQMQLILDQHRFMLENQPPEGAWRGGGVLDTVREGVPTGQLAVPSGQLAGRHQPLARSGQLAGSDGQLAAARASARPKVDKRRRGAEDEWAAHAHQREVTRELAEARAALPGGRNSLAGLAANAGHRAQCPGPDGPAAAGQMKVARQAMGSQGPLSAQAEADALFWGEQSAPEVGPLRGAVPLNEAQPAGHPELHSRAFLPEVGLHPAPLPGFETITVPELPRGSSPNELPCAPHARFVVPVGPNLAHVMEIFKNAQPAREVEVSKPLPTETPNHVGETPLVSPRTQLPSWESWAFEEGLADMDFSDTLLGSANLDV</sequence>
<dbReference type="AlphaFoldDB" id="A0A1Y1HSI8"/>
<feature type="region of interest" description="Disordered" evidence="1">
    <location>
        <begin position="247"/>
        <end position="287"/>
    </location>
</feature>
<feature type="region of interest" description="Disordered" evidence="1">
    <location>
        <begin position="409"/>
        <end position="445"/>
    </location>
</feature>
<feature type="region of interest" description="Disordered" evidence="1">
    <location>
        <begin position="28"/>
        <end position="67"/>
    </location>
</feature>
<dbReference type="OMA" id="PSECGGW"/>
<gene>
    <name evidence="2" type="ORF">KFL_000430030</name>
</gene>
<feature type="compositionally biased region" description="Polar residues" evidence="1">
    <location>
        <begin position="44"/>
        <end position="64"/>
    </location>
</feature>
<protein>
    <submittedName>
        <fullName evidence="2">Uncharacterized protein</fullName>
    </submittedName>
</protein>
<evidence type="ECO:0000313" key="2">
    <source>
        <dbReference type="EMBL" id="GAQ79961.1"/>
    </source>
</evidence>
<dbReference type="Proteomes" id="UP000054558">
    <property type="component" value="Unassembled WGS sequence"/>
</dbReference>
<feature type="compositionally biased region" description="Basic and acidic residues" evidence="1">
    <location>
        <begin position="565"/>
        <end position="578"/>
    </location>
</feature>